<dbReference type="Proteomes" id="UP000304880">
    <property type="component" value="Unassembled WGS sequence"/>
</dbReference>
<sequence length="158" mass="17503">MGMSGLDYVQIGEKFRFAKTVGEVDVTLFAGLTGDFSDTHINEQYMREKSSLGSRIAHGALIVGYMSTVSTLSIAHIIHKDDLEDFPVSAGYDKIRFLRPTFLGDTVTTTYEVVEIDREGGKSLAKMECTNQRNELIAVGTHVMRWARKLHQTSGTPA</sequence>
<protein>
    <submittedName>
        <fullName evidence="2">Dehydratase</fullName>
    </submittedName>
</protein>
<dbReference type="RefSeq" id="WP_139599474.1">
    <property type="nucleotide sequence ID" value="NZ_VDDC01000041.1"/>
</dbReference>
<dbReference type="SUPFAM" id="SSF54637">
    <property type="entry name" value="Thioesterase/thiol ester dehydrase-isomerase"/>
    <property type="match status" value="1"/>
</dbReference>
<evidence type="ECO:0000313" key="2">
    <source>
        <dbReference type="EMBL" id="TNH38003.1"/>
    </source>
</evidence>
<evidence type="ECO:0000259" key="1">
    <source>
        <dbReference type="Pfam" id="PF01575"/>
    </source>
</evidence>
<dbReference type="Pfam" id="PF01575">
    <property type="entry name" value="MaoC_dehydratas"/>
    <property type="match status" value="1"/>
</dbReference>
<dbReference type="PANTHER" id="PTHR43664">
    <property type="entry name" value="MONOAMINE OXIDASE-RELATED"/>
    <property type="match status" value="1"/>
</dbReference>
<dbReference type="InterPro" id="IPR052342">
    <property type="entry name" value="MCH/BMMD"/>
</dbReference>
<gene>
    <name evidence="2" type="ORF">FHD67_17305</name>
</gene>
<comment type="caution">
    <text evidence="2">The sequence shown here is derived from an EMBL/GenBank/DDBJ whole genome shotgun (WGS) entry which is preliminary data.</text>
</comment>
<dbReference type="PANTHER" id="PTHR43664:SF1">
    <property type="entry name" value="BETA-METHYLMALYL-COA DEHYDRATASE"/>
    <property type="match status" value="1"/>
</dbReference>
<dbReference type="Gene3D" id="3.10.129.10">
    <property type="entry name" value="Hotdog Thioesterase"/>
    <property type="match status" value="1"/>
</dbReference>
<reference evidence="2 3" key="1">
    <citation type="submission" date="2019-06" db="EMBL/GenBank/DDBJ databases">
        <authorList>
            <person name="Li J."/>
        </authorList>
    </citation>
    <scope>NUCLEOTIDE SEQUENCE [LARGE SCALE GENOMIC DNA]</scope>
    <source>
        <strain evidence="2 3">CGMCC 1.8012</strain>
    </source>
</reference>
<accession>A0A5C4R260</accession>
<feature type="domain" description="MaoC-like" evidence="1">
    <location>
        <begin position="11"/>
        <end position="129"/>
    </location>
</feature>
<organism evidence="2 3">
    <name type="scientific">Paracoccus haeundaensis</name>
    <dbReference type="NCBI Taxonomy" id="225362"/>
    <lineage>
        <taxon>Bacteria</taxon>
        <taxon>Pseudomonadati</taxon>
        <taxon>Pseudomonadota</taxon>
        <taxon>Alphaproteobacteria</taxon>
        <taxon>Rhodobacterales</taxon>
        <taxon>Paracoccaceae</taxon>
        <taxon>Paracoccus</taxon>
    </lineage>
</organism>
<evidence type="ECO:0000313" key="3">
    <source>
        <dbReference type="Proteomes" id="UP000304880"/>
    </source>
</evidence>
<name>A0A5C4R260_9RHOB</name>
<dbReference type="InterPro" id="IPR029069">
    <property type="entry name" value="HotDog_dom_sf"/>
</dbReference>
<dbReference type="AlphaFoldDB" id="A0A5C4R260"/>
<keyword evidence="3" id="KW-1185">Reference proteome</keyword>
<proteinExistence type="predicted"/>
<dbReference type="InterPro" id="IPR002539">
    <property type="entry name" value="MaoC-like_dom"/>
</dbReference>
<dbReference type="EMBL" id="VDDC01000041">
    <property type="protein sequence ID" value="TNH38003.1"/>
    <property type="molecule type" value="Genomic_DNA"/>
</dbReference>